<dbReference type="AlphaFoldDB" id="A0AAF0H656"/>
<dbReference type="Proteomes" id="UP000298664">
    <property type="component" value="Chromosome Circular"/>
</dbReference>
<dbReference type="EMBL" id="CP124733">
    <property type="protein sequence ID" value="WHA39752.1"/>
    <property type="molecule type" value="Genomic_DNA"/>
</dbReference>
<proteinExistence type="predicted"/>
<protein>
    <submittedName>
        <fullName evidence="2">Uncharacterized protein</fullName>
    </submittedName>
</protein>
<feature type="region of interest" description="Disordered" evidence="1">
    <location>
        <begin position="85"/>
        <end position="108"/>
    </location>
</feature>
<reference evidence="2" key="1">
    <citation type="submission" date="2023-05" db="EMBL/GenBank/DDBJ databases">
        <title>Complete genome sequence of Agrobacterium larrymoorei CFBP5477.</title>
        <authorList>
            <person name="Yen H.-C."/>
            <person name="Chou L."/>
            <person name="Lin Y.-C."/>
            <person name="Lai E.-M."/>
            <person name="Kuo C.-H."/>
        </authorList>
    </citation>
    <scope>NUCLEOTIDE SEQUENCE</scope>
    <source>
        <strain evidence="2">CFBP5477</strain>
    </source>
</reference>
<name>A0AAF0H656_9HYPH</name>
<evidence type="ECO:0000313" key="2">
    <source>
        <dbReference type="EMBL" id="WHA39752.1"/>
    </source>
</evidence>
<evidence type="ECO:0000313" key="3">
    <source>
        <dbReference type="Proteomes" id="UP000298664"/>
    </source>
</evidence>
<accession>A0AAF0H656</accession>
<gene>
    <name evidence="2" type="ORF">CFBP5477_007760</name>
</gene>
<dbReference type="RefSeq" id="WP_137394318.1">
    <property type="nucleotide sequence ID" value="NZ_CP124733.1"/>
</dbReference>
<sequence>MHTRQELNVALAALVERSAAIEDDVKDLDHQIERALHAVAAADDNVGHAMAVLTERRNVQLGHMFELGKIAAQIEDLENRIQELDEQQQERQAVQEWETGAAAAHSPASAGMLDWLEIDMRSGPISSQDDRDFERSQ</sequence>
<evidence type="ECO:0000256" key="1">
    <source>
        <dbReference type="SAM" id="MobiDB-lite"/>
    </source>
</evidence>
<organism evidence="2 3">
    <name type="scientific">Agrobacterium larrymoorei</name>
    <dbReference type="NCBI Taxonomy" id="160699"/>
    <lineage>
        <taxon>Bacteria</taxon>
        <taxon>Pseudomonadati</taxon>
        <taxon>Pseudomonadota</taxon>
        <taxon>Alphaproteobacteria</taxon>
        <taxon>Hyphomicrobiales</taxon>
        <taxon>Rhizobiaceae</taxon>
        <taxon>Rhizobium/Agrobacterium group</taxon>
        <taxon>Agrobacterium</taxon>
    </lineage>
</organism>